<evidence type="ECO:0000256" key="3">
    <source>
        <dbReference type="ARBA" id="ARBA00022729"/>
    </source>
</evidence>
<reference evidence="5 6" key="1">
    <citation type="submission" date="2017-09" db="EMBL/GenBank/DDBJ databases">
        <authorList>
            <person name="Ehlers B."/>
            <person name="Leendertz F.H."/>
        </authorList>
    </citation>
    <scope>NUCLEOTIDE SEQUENCE [LARGE SCALE GENOMIC DNA]</scope>
    <source>
        <strain evidence="5 6">DSM 46844</strain>
    </source>
</reference>
<dbReference type="EMBL" id="OBDO01000003">
    <property type="protein sequence ID" value="SNX96088.1"/>
    <property type="molecule type" value="Genomic_DNA"/>
</dbReference>
<dbReference type="AlphaFoldDB" id="A0A285EAC5"/>
<dbReference type="Proteomes" id="UP000219514">
    <property type="component" value="Unassembled WGS sequence"/>
</dbReference>
<dbReference type="Pfam" id="PF09084">
    <property type="entry name" value="NMT1"/>
    <property type="match status" value="1"/>
</dbReference>
<evidence type="ECO:0000313" key="6">
    <source>
        <dbReference type="Proteomes" id="UP000219514"/>
    </source>
</evidence>
<evidence type="ECO:0000256" key="2">
    <source>
        <dbReference type="ARBA" id="ARBA00010742"/>
    </source>
</evidence>
<protein>
    <submittedName>
        <fullName evidence="5">NitT/TauT family transport system substrate-binding protein</fullName>
    </submittedName>
</protein>
<dbReference type="InterPro" id="IPR015168">
    <property type="entry name" value="SsuA/THI5"/>
</dbReference>
<accession>A0A285EAC5</accession>
<dbReference type="RefSeq" id="WP_097206110.1">
    <property type="nucleotide sequence ID" value="NZ_JACHXB010000004.1"/>
</dbReference>
<dbReference type="SMART" id="SM00062">
    <property type="entry name" value="PBPb"/>
    <property type="match status" value="1"/>
</dbReference>
<sequence length="329" mass="34016">MKLRGAIAGATALAVLGLAACGSDDDSAAGGSGGSADGGLETTEITVGALPLADYSALYWAQEKGFFEKEGLTVTLEPVQGGPQAAQSVAAGELDVSFSNTISTSIATQRGLPIKTVVLTSALGPGGLSVYVKPDSPIQTLEDLDGATVGINATNNIGDVTLRNLLNSEGLEDVEPTFVEVPFPEMAAGVEAGSIDAGYSPEPFSSAALAAGMREVVDLTDPAGPNVGLAVSNFIASDQYIQENPNTVAAFARAMYAAGQDIEANEGEFRAWLPSIAKLPEDVAQNMALPDFLPETDVDEIQRVVDVLVEQELLEEGYDPAEFTYVPEG</sequence>
<evidence type="ECO:0000313" key="5">
    <source>
        <dbReference type="EMBL" id="SNX96088.1"/>
    </source>
</evidence>
<proteinExistence type="inferred from homology"/>
<evidence type="ECO:0000259" key="4">
    <source>
        <dbReference type="SMART" id="SM00062"/>
    </source>
</evidence>
<evidence type="ECO:0000256" key="1">
    <source>
        <dbReference type="ARBA" id="ARBA00004418"/>
    </source>
</evidence>
<dbReference type="PANTHER" id="PTHR30024">
    <property type="entry name" value="ALIPHATIC SULFONATES-BINDING PROTEIN-RELATED"/>
    <property type="match status" value="1"/>
</dbReference>
<dbReference type="GO" id="GO:0042597">
    <property type="term" value="C:periplasmic space"/>
    <property type="evidence" value="ECO:0007669"/>
    <property type="project" value="UniProtKB-SubCell"/>
</dbReference>
<keyword evidence="3" id="KW-0732">Signal</keyword>
<dbReference type="OrthoDB" id="7808807at2"/>
<gene>
    <name evidence="5" type="ORF">SAMN06893097_103257</name>
</gene>
<comment type="subcellular location">
    <subcellularLocation>
        <location evidence="1">Periplasm</location>
    </subcellularLocation>
</comment>
<name>A0A285EAC5_9ACTN</name>
<keyword evidence="6" id="KW-1185">Reference proteome</keyword>
<dbReference type="SUPFAM" id="SSF53850">
    <property type="entry name" value="Periplasmic binding protein-like II"/>
    <property type="match status" value="1"/>
</dbReference>
<dbReference type="PANTHER" id="PTHR30024:SF47">
    <property type="entry name" value="TAURINE-BINDING PERIPLASMIC PROTEIN"/>
    <property type="match status" value="1"/>
</dbReference>
<dbReference type="InterPro" id="IPR001638">
    <property type="entry name" value="Solute-binding_3/MltF_N"/>
</dbReference>
<dbReference type="Gene3D" id="3.40.190.10">
    <property type="entry name" value="Periplasmic binding protein-like II"/>
    <property type="match status" value="2"/>
</dbReference>
<feature type="domain" description="Solute-binding protein family 3/N-terminal" evidence="4">
    <location>
        <begin position="44"/>
        <end position="266"/>
    </location>
</feature>
<dbReference type="PROSITE" id="PS51257">
    <property type="entry name" value="PROKAR_LIPOPROTEIN"/>
    <property type="match status" value="1"/>
</dbReference>
<organism evidence="5 6">
    <name type="scientific">Geodermatophilus sabuli</name>
    <dbReference type="NCBI Taxonomy" id="1564158"/>
    <lineage>
        <taxon>Bacteria</taxon>
        <taxon>Bacillati</taxon>
        <taxon>Actinomycetota</taxon>
        <taxon>Actinomycetes</taxon>
        <taxon>Geodermatophilales</taxon>
        <taxon>Geodermatophilaceae</taxon>
        <taxon>Geodermatophilus</taxon>
    </lineage>
</organism>
<comment type="similarity">
    <text evidence="2">Belongs to the bacterial solute-binding protein SsuA/TauA family.</text>
</comment>